<keyword evidence="6" id="KW-1185">Reference proteome</keyword>
<dbReference type="Proteomes" id="UP001549749">
    <property type="component" value="Unassembled WGS sequence"/>
</dbReference>
<dbReference type="RefSeq" id="WP_354662683.1">
    <property type="nucleotide sequence ID" value="NZ_JBEXAC010000002.1"/>
</dbReference>
<evidence type="ECO:0000256" key="3">
    <source>
        <dbReference type="ARBA" id="ARBA00023125"/>
    </source>
</evidence>
<dbReference type="SUPFAM" id="SSF52540">
    <property type="entry name" value="P-loop containing nucleoside triphosphate hydrolases"/>
    <property type="match status" value="1"/>
</dbReference>
<feature type="domain" description="DNA mismatch repair proteins mutS family" evidence="4">
    <location>
        <begin position="255"/>
        <end position="441"/>
    </location>
</feature>
<evidence type="ECO:0000313" key="5">
    <source>
        <dbReference type="EMBL" id="MET7000123.1"/>
    </source>
</evidence>
<evidence type="ECO:0000256" key="1">
    <source>
        <dbReference type="ARBA" id="ARBA00022741"/>
    </source>
</evidence>
<dbReference type="PANTHER" id="PTHR11361:SF34">
    <property type="entry name" value="DNA MISMATCH REPAIR PROTEIN MSH1, MITOCHONDRIAL"/>
    <property type="match status" value="1"/>
</dbReference>
<name>A0ABV2TAR4_9BACT</name>
<proteinExistence type="predicted"/>
<organism evidence="5 6">
    <name type="scientific">Chitinophaga defluvii</name>
    <dbReference type="NCBI Taxonomy" id="3163343"/>
    <lineage>
        <taxon>Bacteria</taxon>
        <taxon>Pseudomonadati</taxon>
        <taxon>Bacteroidota</taxon>
        <taxon>Chitinophagia</taxon>
        <taxon>Chitinophagales</taxon>
        <taxon>Chitinophagaceae</taxon>
        <taxon>Chitinophaga</taxon>
    </lineage>
</organism>
<dbReference type="PANTHER" id="PTHR11361">
    <property type="entry name" value="DNA MISMATCH REPAIR PROTEIN MUTS FAMILY MEMBER"/>
    <property type="match status" value="1"/>
</dbReference>
<gene>
    <name evidence="5" type="ORF">ABR189_22220</name>
</gene>
<sequence length="443" mass="49024">MSFIVDKQSLDDLNLLGKYRPGSVYSLFNQVKTEGGGKLLEAMFGKPLQCEKQINERSRLFRYFQSLDLTFLFHPDELQWVEKYSIHSGGGLLAACIGICRKKLAQVLVRSNQFETLELGIMGTINVLRDFKAFLQAFDGKAGPYQQQWERATALLDSPGLASCLEGQGTASLPMSRLIRLHAFFSGRFRQPLRELLEMIYELDCNLAIAAVARERGLGYATAIPAAATSLSATGLRHPALNNAVGNPLALDKQHNLLFLTGANMAGKSTWMKTIGVNLYLAHLGFPVAATTFEFSVMEGIYSSINVPDNIGKGYSHFYAEVLRVKEVAVDVQAGKRLLVLFDELFKGTNVQDAYDATLAVMEAFAGYRECLFVVSTHIIEVGEALSARTANTVFSYLPTVMDGARPRYTYRLTPGITSDRQGMMIIENEGILNIINGKQQER</sequence>
<dbReference type="InterPro" id="IPR045076">
    <property type="entry name" value="MutS"/>
</dbReference>
<reference evidence="5 6" key="1">
    <citation type="submission" date="2024-06" db="EMBL/GenBank/DDBJ databases">
        <title>Chitinophaga defluvii sp. nov., isolated from municipal sewage.</title>
        <authorList>
            <person name="Zhang L."/>
        </authorList>
    </citation>
    <scope>NUCLEOTIDE SEQUENCE [LARGE SCALE GENOMIC DNA]</scope>
    <source>
        <strain evidence="5 6">H8</strain>
    </source>
</reference>
<dbReference type="Gene3D" id="3.40.50.300">
    <property type="entry name" value="P-loop containing nucleotide triphosphate hydrolases"/>
    <property type="match status" value="1"/>
</dbReference>
<dbReference type="InterPro" id="IPR036187">
    <property type="entry name" value="DNA_mismatch_repair_MutS_sf"/>
</dbReference>
<keyword evidence="2" id="KW-0067">ATP-binding</keyword>
<evidence type="ECO:0000259" key="4">
    <source>
        <dbReference type="SMART" id="SM00534"/>
    </source>
</evidence>
<protein>
    <submittedName>
        <fullName evidence="5">DNA mismatch repair protein</fullName>
    </submittedName>
</protein>
<dbReference type="Gene3D" id="1.10.1420.10">
    <property type="match status" value="1"/>
</dbReference>
<dbReference type="SMART" id="SM00534">
    <property type="entry name" value="MUTSac"/>
    <property type="match status" value="1"/>
</dbReference>
<dbReference type="InterPro" id="IPR000432">
    <property type="entry name" value="DNA_mismatch_repair_MutS_C"/>
</dbReference>
<dbReference type="SUPFAM" id="SSF48334">
    <property type="entry name" value="DNA repair protein MutS, domain III"/>
    <property type="match status" value="1"/>
</dbReference>
<evidence type="ECO:0000313" key="6">
    <source>
        <dbReference type="Proteomes" id="UP001549749"/>
    </source>
</evidence>
<accession>A0ABV2TAR4</accession>
<keyword evidence="1" id="KW-0547">Nucleotide-binding</keyword>
<comment type="caution">
    <text evidence="5">The sequence shown here is derived from an EMBL/GenBank/DDBJ whole genome shotgun (WGS) entry which is preliminary data.</text>
</comment>
<evidence type="ECO:0000256" key="2">
    <source>
        <dbReference type="ARBA" id="ARBA00022840"/>
    </source>
</evidence>
<dbReference type="InterPro" id="IPR027417">
    <property type="entry name" value="P-loop_NTPase"/>
</dbReference>
<dbReference type="EMBL" id="JBEXAC010000002">
    <property type="protein sequence ID" value="MET7000123.1"/>
    <property type="molecule type" value="Genomic_DNA"/>
</dbReference>
<dbReference type="Pfam" id="PF00488">
    <property type="entry name" value="MutS_V"/>
    <property type="match status" value="1"/>
</dbReference>
<keyword evidence="3" id="KW-0238">DNA-binding</keyword>